<dbReference type="CDD" id="cd08963">
    <property type="entry name" value="L-asparaginase_I"/>
    <property type="match status" value="1"/>
</dbReference>
<feature type="binding site" evidence="5">
    <location>
        <begin position="90"/>
        <end position="91"/>
    </location>
    <ligand>
        <name>substrate</name>
    </ligand>
</feature>
<dbReference type="PANTHER" id="PTHR11707">
    <property type="entry name" value="L-ASPARAGINASE"/>
    <property type="match status" value="1"/>
</dbReference>
<evidence type="ECO:0000313" key="10">
    <source>
        <dbReference type="EMBL" id="KEQ17990.1"/>
    </source>
</evidence>
<dbReference type="PROSITE" id="PS51732">
    <property type="entry name" value="ASN_GLN_ASE_3"/>
    <property type="match status" value="1"/>
</dbReference>
<feature type="binding site" evidence="5">
    <location>
        <position position="59"/>
    </location>
    <ligand>
        <name>substrate</name>
    </ligand>
</feature>
<comment type="caution">
    <text evidence="10">The sequence shown here is derived from an EMBL/GenBank/DDBJ whole genome shotgun (WGS) entry which is preliminary data.</text>
</comment>
<evidence type="ECO:0000256" key="2">
    <source>
        <dbReference type="ARBA" id="ARBA00012920"/>
    </source>
</evidence>
<evidence type="ECO:0000259" key="8">
    <source>
        <dbReference type="Pfam" id="PF00710"/>
    </source>
</evidence>
<keyword evidence="11" id="KW-1185">Reference proteome</keyword>
<dbReference type="InterPro" id="IPR041725">
    <property type="entry name" value="L-asparaginase_I"/>
</dbReference>
<dbReference type="EC" id="3.5.1.1" evidence="2"/>
<feature type="active site" evidence="7">
    <location>
        <position position="90"/>
    </location>
</feature>
<dbReference type="EMBL" id="JOKH01000002">
    <property type="protein sequence ID" value="KEQ17990.1"/>
    <property type="molecule type" value="Genomic_DNA"/>
</dbReference>
<dbReference type="InterPro" id="IPR027475">
    <property type="entry name" value="Asparaginase/glutaminase_AS2"/>
</dbReference>
<dbReference type="InterPro" id="IPR027473">
    <property type="entry name" value="L-asparaginase_C"/>
</dbReference>
<dbReference type="GO" id="GO:0009066">
    <property type="term" value="P:aspartate family amino acid metabolic process"/>
    <property type="evidence" value="ECO:0007669"/>
    <property type="project" value="UniProtKB-ARBA"/>
</dbReference>
<evidence type="ECO:0000256" key="7">
    <source>
        <dbReference type="PROSITE-ProRule" id="PRU10100"/>
    </source>
</evidence>
<dbReference type="OrthoDB" id="9788068at2"/>
<organism evidence="10 11">
    <name type="scientific">Endozoicomonas numazuensis</name>
    <dbReference type="NCBI Taxonomy" id="1137799"/>
    <lineage>
        <taxon>Bacteria</taxon>
        <taxon>Pseudomonadati</taxon>
        <taxon>Pseudomonadota</taxon>
        <taxon>Gammaproteobacteria</taxon>
        <taxon>Oceanospirillales</taxon>
        <taxon>Endozoicomonadaceae</taxon>
        <taxon>Endozoicomonas</taxon>
    </lineage>
</organism>
<dbReference type="STRING" id="1137799.GZ78_10300"/>
<evidence type="ECO:0000256" key="3">
    <source>
        <dbReference type="ARBA" id="ARBA00022801"/>
    </source>
</evidence>
<dbReference type="PRINTS" id="PR00139">
    <property type="entry name" value="ASNGLNASE"/>
</dbReference>
<dbReference type="InterPro" id="IPR036152">
    <property type="entry name" value="Asp/glu_Ase-like_sf"/>
</dbReference>
<dbReference type="InterPro" id="IPR006034">
    <property type="entry name" value="Asparaginase/glutaminase-like"/>
</dbReference>
<keyword evidence="3 10" id="KW-0378">Hydrolase</keyword>
<dbReference type="NCBIfam" id="TIGR00519">
    <property type="entry name" value="asnASE_I"/>
    <property type="match status" value="1"/>
</dbReference>
<dbReference type="InterPro" id="IPR006033">
    <property type="entry name" value="AsnA_fam"/>
</dbReference>
<feature type="domain" description="L-asparaginase N-terminal" evidence="8">
    <location>
        <begin position="4"/>
        <end position="188"/>
    </location>
</feature>
<dbReference type="PANTHER" id="PTHR11707:SF28">
    <property type="entry name" value="60 KDA LYSOPHOSPHOLIPASE"/>
    <property type="match status" value="1"/>
</dbReference>
<dbReference type="InterPro" id="IPR020827">
    <property type="entry name" value="Asparaginase/glutaminase_AS1"/>
</dbReference>
<dbReference type="PIRSF" id="PIRSF500176">
    <property type="entry name" value="L_ASNase"/>
    <property type="match status" value="1"/>
</dbReference>
<protein>
    <recommendedName>
        <fullName evidence="2">asparaginase</fullName>
        <ecNumber evidence="2">3.5.1.1</ecNumber>
    </recommendedName>
</protein>
<dbReference type="Pfam" id="PF17763">
    <property type="entry name" value="Asparaginase_C"/>
    <property type="match status" value="1"/>
</dbReference>
<dbReference type="PROSITE" id="PS00917">
    <property type="entry name" value="ASN_GLN_ASE_2"/>
    <property type="match status" value="1"/>
</dbReference>
<proteinExistence type="inferred from homology"/>
<dbReference type="AlphaFoldDB" id="A0A081NHR7"/>
<accession>A0A081NHR7</accession>
<evidence type="ECO:0000313" key="11">
    <source>
        <dbReference type="Proteomes" id="UP000028073"/>
    </source>
</evidence>
<dbReference type="InterPro" id="IPR037152">
    <property type="entry name" value="L-asparaginase_N_sf"/>
</dbReference>
<feature type="domain" description="Asparaginase/glutaminase C-terminal" evidence="9">
    <location>
        <begin position="211"/>
        <end position="325"/>
    </location>
</feature>
<dbReference type="FunFam" id="3.40.50.1170:FF:000001">
    <property type="entry name" value="L-asparaginase 2"/>
    <property type="match status" value="1"/>
</dbReference>
<evidence type="ECO:0000256" key="5">
    <source>
        <dbReference type="PIRSR" id="PIRSR001220-2"/>
    </source>
</evidence>
<comment type="similarity">
    <text evidence="1">Belongs to the asparaginase 1 family.</text>
</comment>
<dbReference type="PROSITE" id="PS00144">
    <property type="entry name" value="ASN_GLN_ASE_1"/>
    <property type="match status" value="1"/>
</dbReference>
<dbReference type="eggNOG" id="COG0252">
    <property type="taxonomic scope" value="Bacteria"/>
</dbReference>
<dbReference type="InterPro" id="IPR040919">
    <property type="entry name" value="Asparaginase_C"/>
</dbReference>
<dbReference type="Gene3D" id="3.40.50.1170">
    <property type="entry name" value="L-asparaginase, N-terminal domain"/>
    <property type="match status" value="1"/>
</dbReference>
<dbReference type="SUPFAM" id="SSF53774">
    <property type="entry name" value="Glutaminase/Asparaginase"/>
    <property type="match status" value="1"/>
</dbReference>
<name>A0A081NHR7_9GAMM</name>
<dbReference type="FunFam" id="3.40.50.40:FF:000001">
    <property type="entry name" value="L-asparaginase 1"/>
    <property type="match status" value="1"/>
</dbReference>
<evidence type="ECO:0000256" key="1">
    <source>
        <dbReference type="ARBA" id="ARBA00010518"/>
    </source>
</evidence>
<dbReference type="GO" id="GO:0004067">
    <property type="term" value="F:asparaginase activity"/>
    <property type="evidence" value="ECO:0007669"/>
    <property type="project" value="UniProtKB-UniRule"/>
</dbReference>
<gene>
    <name evidence="10" type="primary">ansA</name>
    <name evidence="10" type="ORF">GZ78_10300</name>
</gene>
<dbReference type="Gene3D" id="3.40.50.40">
    <property type="match status" value="1"/>
</dbReference>
<dbReference type="Proteomes" id="UP000028073">
    <property type="component" value="Unassembled WGS sequence"/>
</dbReference>
<evidence type="ECO:0000256" key="4">
    <source>
        <dbReference type="PIRSR" id="PIRSR001220-1"/>
    </source>
</evidence>
<dbReference type="InterPro" id="IPR027474">
    <property type="entry name" value="L-asparaginase_N"/>
</dbReference>
<dbReference type="PIRSF" id="PIRSF001220">
    <property type="entry name" value="L-ASNase_gatD"/>
    <property type="match status" value="1"/>
</dbReference>
<sequence length="337" mass="37158">MTKKIYVIYTGGTIGMKPTDSGYAPSGNMQALLDEKLPPHVRQGLPDFDLVEYEELIDSSNIRPENWKQIATDIAEHYDDYDGFIVLHGTDTMAFSSSMMSFMLRNLNKPVVFTGSQIPLCEARSDGLENFVGALSIATDDRINEVCLYFNGRLMRGNRARKQNAYLFDAFDSPNFPWLGRADINIELSDYLLLKPQSQPEFHLECSEDTQVGILQLFPGITAQWVEAALNQPVKAFIMRTYGTGNGPDGDQALLDALKKATDDGKIIVNLTQCHRGTVHQGSYAAGSALSEAGVIGGLDTTTEAMFCKLHHLLSKGHSPEEIRVMVGQNISGELTI</sequence>
<dbReference type="NCBIfam" id="NF006998">
    <property type="entry name" value="PRK09461.1"/>
    <property type="match status" value="1"/>
</dbReference>
<evidence type="ECO:0000256" key="6">
    <source>
        <dbReference type="PROSITE-ProRule" id="PRU10099"/>
    </source>
</evidence>
<dbReference type="SMART" id="SM00870">
    <property type="entry name" value="Asparaginase"/>
    <property type="match status" value="1"/>
</dbReference>
<dbReference type="SFLD" id="SFLDS00057">
    <property type="entry name" value="Glutaminase/Asparaginase"/>
    <property type="match status" value="1"/>
</dbReference>
<feature type="active site" evidence="6">
    <location>
        <position position="13"/>
    </location>
</feature>
<feature type="active site" description="O-isoaspartyl threonine intermediate" evidence="4">
    <location>
        <position position="13"/>
    </location>
</feature>
<evidence type="ECO:0000259" key="9">
    <source>
        <dbReference type="Pfam" id="PF17763"/>
    </source>
</evidence>
<reference evidence="10 11" key="1">
    <citation type="submission" date="2014-06" db="EMBL/GenBank/DDBJ databases">
        <title>Whole Genome Sequences of Three Symbiotic Endozoicomonas Bacteria.</title>
        <authorList>
            <person name="Neave M.J."/>
            <person name="Apprill A."/>
            <person name="Voolstra C.R."/>
        </authorList>
    </citation>
    <scope>NUCLEOTIDE SEQUENCE [LARGE SCALE GENOMIC DNA]</scope>
    <source>
        <strain evidence="10 11">DSM 25634</strain>
    </source>
</reference>
<dbReference type="RefSeq" id="WP_034836278.1">
    <property type="nucleotide sequence ID" value="NZ_JOKH01000002.1"/>
</dbReference>
<dbReference type="Pfam" id="PF00710">
    <property type="entry name" value="Asparaginase"/>
    <property type="match status" value="1"/>
</dbReference>